<dbReference type="Proteomes" id="UP000327493">
    <property type="component" value="Chromosome 8"/>
</dbReference>
<dbReference type="AlphaFoldDB" id="A0A5J5DAT6"/>
<protein>
    <submittedName>
        <fullName evidence="1">Uncharacterized protein</fullName>
    </submittedName>
</protein>
<evidence type="ECO:0000313" key="2">
    <source>
        <dbReference type="Proteomes" id="UP000327493"/>
    </source>
</evidence>
<reference evidence="1 2" key="1">
    <citation type="submission" date="2019-08" db="EMBL/GenBank/DDBJ databases">
        <title>A chromosome-level genome assembly, high-density linkage maps, and genome scans reveal the genomic architecture of hybrid incompatibilities underlying speciation via character displacement in darters (Percidae: Etheostominae).</title>
        <authorList>
            <person name="Moran R.L."/>
            <person name="Catchen J.M."/>
            <person name="Fuller R.C."/>
        </authorList>
    </citation>
    <scope>NUCLEOTIDE SEQUENCE [LARGE SCALE GENOMIC DNA]</scope>
    <source>
        <strain evidence="1">EspeVRDwgs_2016</strain>
        <tissue evidence="1">Muscle</tissue>
    </source>
</reference>
<keyword evidence="2" id="KW-1185">Reference proteome</keyword>
<organism evidence="1 2">
    <name type="scientific">Etheostoma spectabile</name>
    <name type="common">orangethroat darter</name>
    <dbReference type="NCBI Taxonomy" id="54343"/>
    <lineage>
        <taxon>Eukaryota</taxon>
        <taxon>Metazoa</taxon>
        <taxon>Chordata</taxon>
        <taxon>Craniata</taxon>
        <taxon>Vertebrata</taxon>
        <taxon>Euteleostomi</taxon>
        <taxon>Actinopterygii</taxon>
        <taxon>Neopterygii</taxon>
        <taxon>Teleostei</taxon>
        <taxon>Neoteleostei</taxon>
        <taxon>Acanthomorphata</taxon>
        <taxon>Eupercaria</taxon>
        <taxon>Perciformes</taxon>
        <taxon>Percoidei</taxon>
        <taxon>Percidae</taxon>
        <taxon>Etheostomatinae</taxon>
        <taxon>Etheostoma</taxon>
    </lineage>
</organism>
<accession>A0A5J5DAT6</accession>
<gene>
    <name evidence="1" type="ORF">FQN60_014568</name>
</gene>
<proteinExistence type="predicted"/>
<evidence type="ECO:0000313" key="1">
    <source>
        <dbReference type="EMBL" id="KAA8590634.1"/>
    </source>
</evidence>
<name>A0A5J5DAT6_9PERO</name>
<sequence>MRENVLRGPYTQEHYNEQYYSAAAAVMVFPEMALCSSSRRTCGGRMIDDLQLMEHTSYILGPPPFQSHHPLSLRSTETKVECFKCYEAATFCLQKLCRPRFE</sequence>
<comment type="caution">
    <text evidence="1">The sequence shown here is derived from an EMBL/GenBank/DDBJ whole genome shotgun (WGS) entry which is preliminary data.</text>
</comment>
<dbReference type="EMBL" id="VOFY01000008">
    <property type="protein sequence ID" value="KAA8590634.1"/>
    <property type="molecule type" value="Genomic_DNA"/>
</dbReference>